<protein>
    <recommendedName>
        <fullName evidence="3">YcgN family cysteine cluster protein</fullName>
    </recommendedName>
</protein>
<keyword evidence="2" id="KW-1185">Reference proteome</keyword>
<dbReference type="PANTHER" id="PTHR37421">
    <property type="entry name" value="UPF0260 PROTEIN YCGN"/>
    <property type="match status" value="1"/>
</dbReference>
<accession>A0A5C1QF78</accession>
<dbReference type="EMBL" id="CP036150">
    <property type="protein sequence ID" value="QEN06675.1"/>
    <property type="molecule type" value="Genomic_DNA"/>
</dbReference>
<dbReference type="AlphaFoldDB" id="A0A5C1QF78"/>
<organism evidence="1 2">
    <name type="scientific">Oceanispirochaeta crateris</name>
    <dbReference type="NCBI Taxonomy" id="2518645"/>
    <lineage>
        <taxon>Bacteria</taxon>
        <taxon>Pseudomonadati</taxon>
        <taxon>Spirochaetota</taxon>
        <taxon>Spirochaetia</taxon>
        <taxon>Spirochaetales</taxon>
        <taxon>Spirochaetaceae</taxon>
        <taxon>Oceanispirochaeta</taxon>
    </lineage>
</organism>
<dbReference type="PANTHER" id="PTHR37421:SF1">
    <property type="entry name" value="UPF0260 PROTEIN YCGN"/>
    <property type="match status" value="1"/>
</dbReference>
<evidence type="ECO:0008006" key="3">
    <source>
        <dbReference type="Google" id="ProtNLM"/>
    </source>
</evidence>
<dbReference type="KEGG" id="ock:EXM22_01210"/>
<name>A0A5C1QF78_9SPIO</name>
<reference evidence="1 2" key="1">
    <citation type="submission" date="2019-02" db="EMBL/GenBank/DDBJ databases">
        <title>Complete Genome Sequence and Methylome Analysis of free living Spirochaetas.</title>
        <authorList>
            <person name="Fomenkov A."/>
            <person name="Dubinina G."/>
            <person name="Leshcheva N."/>
            <person name="Mikheeva N."/>
            <person name="Grabovich M."/>
            <person name="Vincze T."/>
            <person name="Roberts R.J."/>
        </authorList>
    </citation>
    <scope>NUCLEOTIDE SEQUENCE [LARGE SCALE GENOMIC DNA]</scope>
    <source>
        <strain evidence="1 2">K2</strain>
    </source>
</reference>
<dbReference type="RefSeq" id="WP_168203272.1">
    <property type="nucleotide sequence ID" value="NZ_CP036150.1"/>
</dbReference>
<dbReference type="InterPro" id="IPR008228">
    <property type="entry name" value="UCP006173"/>
</dbReference>
<sequence>MLSEEMSVKKIAEAWNEKWELLCHGCGKCCYEKHFIPGGSLVIDYDKPCRFLEEESKRCTVYVNRFNACKECQKITLWTALFSRALPPDCGYVVKVRGAIKHPVKNIKSILSIRRSQR</sequence>
<evidence type="ECO:0000313" key="1">
    <source>
        <dbReference type="EMBL" id="QEN06675.1"/>
    </source>
</evidence>
<proteinExistence type="predicted"/>
<evidence type="ECO:0000313" key="2">
    <source>
        <dbReference type="Proteomes" id="UP000324209"/>
    </source>
</evidence>
<gene>
    <name evidence="1" type="ORF">EXM22_01210</name>
</gene>
<dbReference type="Proteomes" id="UP000324209">
    <property type="component" value="Chromosome"/>
</dbReference>